<evidence type="ECO:0000313" key="14">
    <source>
        <dbReference type="EMBL" id="KAK7266695.1"/>
    </source>
</evidence>
<evidence type="ECO:0000256" key="10">
    <source>
        <dbReference type="ARBA" id="ARBA00023141"/>
    </source>
</evidence>
<dbReference type="EMBL" id="JAYWIO010000004">
    <property type="protein sequence ID" value="KAK7266695.1"/>
    <property type="molecule type" value="Genomic_DNA"/>
</dbReference>
<evidence type="ECO:0000256" key="4">
    <source>
        <dbReference type="ARBA" id="ARBA00009982"/>
    </source>
</evidence>
<dbReference type="GO" id="GO:0005737">
    <property type="term" value="C:cytoplasm"/>
    <property type="evidence" value="ECO:0007669"/>
    <property type="project" value="TreeGrafter"/>
</dbReference>
<dbReference type="AlphaFoldDB" id="A0AAN9I7N0"/>
<keyword evidence="7" id="KW-0028">Amino-acid biosynthesis</keyword>
<protein>
    <recommendedName>
        <fullName evidence="6">tryptophan synthase</fullName>
        <ecNumber evidence="6">4.2.1.20</ecNumber>
    </recommendedName>
</protein>
<organism evidence="14 15">
    <name type="scientific">Crotalaria pallida</name>
    <name type="common">Smooth rattlebox</name>
    <name type="synonym">Crotalaria striata</name>
    <dbReference type="NCBI Taxonomy" id="3830"/>
    <lineage>
        <taxon>Eukaryota</taxon>
        <taxon>Viridiplantae</taxon>
        <taxon>Streptophyta</taxon>
        <taxon>Embryophyta</taxon>
        <taxon>Tracheophyta</taxon>
        <taxon>Spermatophyta</taxon>
        <taxon>Magnoliopsida</taxon>
        <taxon>eudicotyledons</taxon>
        <taxon>Gunneridae</taxon>
        <taxon>Pentapetalae</taxon>
        <taxon>rosids</taxon>
        <taxon>fabids</taxon>
        <taxon>Fabales</taxon>
        <taxon>Fabaceae</taxon>
        <taxon>Papilionoideae</taxon>
        <taxon>50 kb inversion clade</taxon>
        <taxon>genistoids sensu lato</taxon>
        <taxon>core genistoids</taxon>
        <taxon>Crotalarieae</taxon>
        <taxon>Crotalaria</taxon>
    </lineage>
</organism>
<dbReference type="PANTHER" id="PTHR48077">
    <property type="entry name" value="TRYPTOPHAN SYNTHASE-RELATED"/>
    <property type="match status" value="1"/>
</dbReference>
<reference evidence="14 15" key="1">
    <citation type="submission" date="2024-01" db="EMBL/GenBank/DDBJ databases">
        <title>The genomes of 5 underutilized Papilionoideae crops provide insights into root nodulation and disease resistanc.</title>
        <authorList>
            <person name="Yuan L."/>
        </authorList>
    </citation>
    <scope>NUCLEOTIDE SEQUENCE [LARGE SCALE GENOMIC DNA]</scope>
    <source>
        <strain evidence="14">ZHUSHIDOU_FW_LH</strain>
        <tissue evidence="14">Leaf</tissue>
    </source>
</reference>
<evidence type="ECO:0000256" key="8">
    <source>
        <dbReference type="ARBA" id="ARBA00022822"/>
    </source>
</evidence>
<dbReference type="HAMAP" id="MF_00133">
    <property type="entry name" value="Trp_synth_beta"/>
    <property type="match status" value="1"/>
</dbReference>
<dbReference type="Gene3D" id="3.40.50.1100">
    <property type="match status" value="2"/>
</dbReference>
<evidence type="ECO:0000256" key="11">
    <source>
        <dbReference type="ARBA" id="ARBA00023239"/>
    </source>
</evidence>
<evidence type="ECO:0000259" key="13">
    <source>
        <dbReference type="Pfam" id="PF00291"/>
    </source>
</evidence>
<evidence type="ECO:0000256" key="9">
    <source>
        <dbReference type="ARBA" id="ARBA00022898"/>
    </source>
</evidence>
<dbReference type="NCBIfam" id="NF009057">
    <property type="entry name" value="PRK12391.1"/>
    <property type="match status" value="1"/>
</dbReference>
<dbReference type="InterPro" id="IPR023026">
    <property type="entry name" value="Trp_synth_beta/beta-like"/>
</dbReference>
<gene>
    <name evidence="14" type="ORF">RIF29_19345</name>
</gene>
<keyword evidence="9" id="KW-0663">Pyridoxal phosphate</keyword>
<evidence type="ECO:0000313" key="15">
    <source>
        <dbReference type="Proteomes" id="UP001372338"/>
    </source>
</evidence>
<dbReference type="PIRSF" id="PIRSF500824">
    <property type="entry name" value="TrpB_prok"/>
    <property type="match status" value="1"/>
</dbReference>
<comment type="caution">
    <text evidence="14">The sequence shown here is derived from an EMBL/GenBank/DDBJ whole genome shotgun (WGS) entry which is preliminary data.</text>
</comment>
<comment type="catalytic activity">
    <reaction evidence="12">
        <text>(1S,2R)-1-C-(indol-3-yl)glycerol 3-phosphate + L-serine = D-glyceraldehyde 3-phosphate + L-tryptophan + H2O</text>
        <dbReference type="Rhea" id="RHEA:10532"/>
        <dbReference type="ChEBI" id="CHEBI:15377"/>
        <dbReference type="ChEBI" id="CHEBI:33384"/>
        <dbReference type="ChEBI" id="CHEBI:57912"/>
        <dbReference type="ChEBI" id="CHEBI:58866"/>
        <dbReference type="ChEBI" id="CHEBI:59776"/>
        <dbReference type="EC" id="4.2.1.20"/>
    </reaction>
</comment>
<dbReference type="InterPro" id="IPR006653">
    <property type="entry name" value="Trp_synth_b_CS"/>
</dbReference>
<dbReference type="GO" id="GO:0004834">
    <property type="term" value="F:tryptophan synthase activity"/>
    <property type="evidence" value="ECO:0007669"/>
    <property type="project" value="UniProtKB-EC"/>
</dbReference>
<dbReference type="Pfam" id="PF00291">
    <property type="entry name" value="PALP"/>
    <property type="match status" value="1"/>
</dbReference>
<evidence type="ECO:0000256" key="2">
    <source>
        <dbReference type="ARBA" id="ARBA00002786"/>
    </source>
</evidence>
<dbReference type="GO" id="GO:0052684">
    <property type="term" value="F:L-serine hydro-lyase (adding indole, L-tryptophan-forming) activity"/>
    <property type="evidence" value="ECO:0007669"/>
    <property type="project" value="TreeGrafter"/>
</dbReference>
<evidence type="ECO:0000256" key="6">
    <source>
        <dbReference type="ARBA" id="ARBA00012043"/>
    </source>
</evidence>
<comment type="similarity">
    <text evidence="4">Belongs to the TrpB family.</text>
</comment>
<dbReference type="GO" id="GO:0030170">
    <property type="term" value="F:pyridoxal phosphate binding"/>
    <property type="evidence" value="ECO:0007669"/>
    <property type="project" value="InterPro"/>
</dbReference>
<keyword evidence="11" id="KW-0456">Lyase</keyword>
<evidence type="ECO:0000256" key="5">
    <source>
        <dbReference type="ARBA" id="ARBA00011270"/>
    </source>
</evidence>
<dbReference type="CDD" id="cd06446">
    <property type="entry name" value="Trp-synth_B"/>
    <property type="match status" value="1"/>
</dbReference>
<proteinExistence type="inferred from homology"/>
<comment type="cofactor">
    <cofactor evidence="1">
        <name>pyridoxal 5'-phosphate</name>
        <dbReference type="ChEBI" id="CHEBI:597326"/>
    </cofactor>
</comment>
<dbReference type="NCBIfam" id="TIGR01415">
    <property type="entry name" value="trpB_rel"/>
    <property type="match status" value="1"/>
</dbReference>
<comment type="function">
    <text evidence="2">The beta subunit is responsible for the synthesis of L-tryptophan from indole and L-serine.</text>
</comment>
<name>A0AAN9I7N0_CROPI</name>
<dbReference type="Proteomes" id="UP001372338">
    <property type="component" value="Unassembled WGS sequence"/>
</dbReference>
<keyword evidence="10" id="KW-0057">Aromatic amino acid biosynthesis</keyword>
<dbReference type="InterPro" id="IPR036052">
    <property type="entry name" value="TrpB-like_PALP_sf"/>
</dbReference>
<keyword evidence="15" id="KW-1185">Reference proteome</keyword>
<dbReference type="PANTHER" id="PTHR48077:SF6">
    <property type="entry name" value="TRYPTOPHAN SYNTHASE"/>
    <property type="match status" value="1"/>
</dbReference>
<dbReference type="InterPro" id="IPR006654">
    <property type="entry name" value="Trp_synth_beta"/>
</dbReference>
<sequence>MITHCIFSTNPLPTSTCFHSKVIQFGYQILVAFCYLLPSVDKQWPPHFALNVKPMHPRLSNACRIRATFSDAKKSVEIPHQWYNITADLPVKPPPPLHPKTYEPVKPEDLSPLFPDELIKQEASSERFLDIPEEVLDVYSLWRPTPLIRAKRLEKLLDTPARIYYKYEGVSPAGSHKPNSAVPQAWYNKQAGVKNVVTETGAGQWGSALAFACSIFGLDCEVWQVRASYDTKPYRRLMMQTWGAKVHPSPSTITEAGRRMLRDDPSSPGSLGIAISEAVEVAANNADTKYCLGSVLNHVLLHQSVIGEECIKQMEAIGEIPDVIIGCTGGGSNFGGLSFPFLREKLNKKMNPVIRAVEPAACPSLTKGVYTYDYGDTAGLTPLMKMHTLGHEFVPDPIHAGGLRYHGMAPLISHVYELGLMEAIAIPQTECFHGAIQFARAEGLIPAPEPTHAIAATIREALQCRESGEAKVILTAMCGHGHFDLPAYEKYLQGNMFDLSFSDDKVKASLASIPQLTI</sequence>
<keyword evidence="8" id="KW-0822">Tryptophan biosynthesis</keyword>
<feature type="domain" description="Tryptophan synthase beta chain-like PALP" evidence="13">
    <location>
        <begin position="141"/>
        <end position="479"/>
    </location>
</feature>
<dbReference type="InterPro" id="IPR006316">
    <property type="entry name" value="Trp_synth_b-like"/>
</dbReference>
<comment type="subunit">
    <text evidence="5">Tetramer of two alpha and two beta chains.</text>
</comment>
<evidence type="ECO:0000256" key="7">
    <source>
        <dbReference type="ARBA" id="ARBA00022605"/>
    </source>
</evidence>
<dbReference type="PROSITE" id="PS00168">
    <property type="entry name" value="TRP_SYNTHASE_BETA"/>
    <property type="match status" value="1"/>
</dbReference>
<evidence type="ECO:0000256" key="1">
    <source>
        <dbReference type="ARBA" id="ARBA00001933"/>
    </source>
</evidence>
<dbReference type="InterPro" id="IPR001926">
    <property type="entry name" value="TrpB-like_PALP"/>
</dbReference>
<dbReference type="EC" id="4.2.1.20" evidence="6"/>
<dbReference type="SUPFAM" id="SSF53686">
    <property type="entry name" value="Tryptophan synthase beta subunit-like PLP-dependent enzymes"/>
    <property type="match status" value="1"/>
</dbReference>
<evidence type="ECO:0000256" key="12">
    <source>
        <dbReference type="ARBA" id="ARBA00049047"/>
    </source>
</evidence>
<evidence type="ECO:0000256" key="3">
    <source>
        <dbReference type="ARBA" id="ARBA00004733"/>
    </source>
</evidence>
<comment type="pathway">
    <text evidence="3">Amino-acid biosynthesis; L-tryptophan biosynthesis; L-tryptophan from chorismate: step 5/5.</text>
</comment>
<dbReference type="PIRSF" id="PIRSF001413">
    <property type="entry name" value="Trp_syn_beta"/>
    <property type="match status" value="1"/>
</dbReference>
<accession>A0AAN9I7N0</accession>